<proteinExistence type="predicted"/>
<name>A0A177C3G2_9PLEO</name>
<evidence type="ECO:0000256" key="1">
    <source>
        <dbReference type="SAM" id="SignalP"/>
    </source>
</evidence>
<gene>
    <name evidence="2" type="ORF">CC84DRAFT_1251898</name>
</gene>
<feature type="chain" id="PRO_5008057659" evidence="1">
    <location>
        <begin position="17"/>
        <end position="191"/>
    </location>
</feature>
<reference evidence="2 3" key="1">
    <citation type="submission" date="2016-05" db="EMBL/GenBank/DDBJ databases">
        <title>Comparative analysis of secretome profiles of manganese(II)-oxidizing ascomycete fungi.</title>
        <authorList>
            <consortium name="DOE Joint Genome Institute"/>
            <person name="Zeiner C.A."/>
            <person name="Purvine S.O."/>
            <person name="Zink E.M."/>
            <person name="Wu S."/>
            <person name="Pasa-Tolic L."/>
            <person name="Chaput D.L."/>
            <person name="Haridas S."/>
            <person name="Grigoriev I.V."/>
            <person name="Santelli C.M."/>
            <person name="Hansel C.M."/>
        </authorList>
    </citation>
    <scope>NUCLEOTIDE SEQUENCE [LARGE SCALE GENOMIC DNA]</scope>
    <source>
        <strain evidence="2 3">AP3s5-JAC2a</strain>
    </source>
</reference>
<dbReference type="AlphaFoldDB" id="A0A177C3G2"/>
<dbReference type="Proteomes" id="UP000077069">
    <property type="component" value="Unassembled WGS sequence"/>
</dbReference>
<dbReference type="OrthoDB" id="5199481at2759"/>
<keyword evidence="1" id="KW-0732">Signal</keyword>
<protein>
    <submittedName>
        <fullName evidence="2">Uncharacterized protein</fullName>
    </submittedName>
</protein>
<sequence>MKTLIVAVALSSLAFATPLAPWEASAPPPAGTTFYQLQAKTSSAPSANNQYVQYPSNPSQYRYQLSKPGGENAGTPAKFFLRKYEATGTYAIHNSDDTRQIALAGDDSVLLYLTDATNPSAGNIPGGQLMEWATFTTEGNVLGVKDGSALTNRTFVAVRGTSDSWFVALYDGVSSSREMIYPITLNLVKVA</sequence>
<accession>A0A177C3G2</accession>
<feature type="signal peptide" evidence="1">
    <location>
        <begin position="1"/>
        <end position="16"/>
    </location>
</feature>
<dbReference type="EMBL" id="KV441556">
    <property type="protein sequence ID" value="OAG01936.1"/>
    <property type="molecule type" value="Genomic_DNA"/>
</dbReference>
<dbReference type="RefSeq" id="XP_018032301.1">
    <property type="nucleotide sequence ID" value="XM_018184347.1"/>
</dbReference>
<keyword evidence="3" id="KW-1185">Reference proteome</keyword>
<dbReference type="InParanoid" id="A0A177C3G2"/>
<evidence type="ECO:0000313" key="2">
    <source>
        <dbReference type="EMBL" id="OAG01936.1"/>
    </source>
</evidence>
<dbReference type="GeneID" id="28767833"/>
<organism evidence="2 3">
    <name type="scientific">Paraphaeosphaeria sporulosa</name>
    <dbReference type="NCBI Taxonomy" id="1460663"/>
    <lineage>
        <taxon>Eukaryota</taxon>
        <taxon>Fungi</taxon>
        <taxon>Dikarya</taxon>
        <taxon>Ascomycota</taxon>
        <taxon>Pezizomycotina</taxon>
        <taxon>Dothideomycetes</taxon>
        <taxon>Pleosporomycetidae</taxon>
        <taxon>Pleosporales</taxon>
        <taxon>Massarineae</taxon>
        <taxon>Didymosphaeriaceae</taxon>
        <taxon>Paraphaeosphaeria</taxon>
    </lineage>
</organism>
<evidence type="ECO:0000313" key="3">
    <source>
        <dbReference type="Proteomes" id="UP000077069"/>
    </source>
</evidence>